<dbReference type="Pfam" id="PF14768">
    <property type="entry name" value="RPA_interact_C"/>
    <property type="match status" value="1"/>
</dbReference>
<dbReference type="InterPro" id="IPR028155">
    <property type="entry name" value="RPA_interact_central"/>
</dbReference>
<comment type="subcellular location">
    <subcellularLocation>
        <location evidence="1">Nucleus</location>
    </subcellularLocation>
</comment>
<evidence type="ECO:0000256" key="1">
    <source>
        <dbReference type="ARBA" id="ARBA00004123"/>
    </source>
</evidence>
<evidence type="ECO:0000259" key="8">
    <source>
        <dbReference type="Pfam" id="PF14768"/>
    </source>
</evidence>
<evidence type="ECO:0000313" key="9">
    <source>
        <dbReference type="EMBL" id="CAH1429521.1"/>
    </source>
</evidence>
<dbReference type="GO" id="GO:0005634">
    <property type="term" value="C:nucleus"/>
    <property type="evidence" value="ECO:0007669"/>
    <property type="project" value="UniProtKB-SubCell"/>
</dbReference>
<dbReference type="GO" id="GO:0008270">
    <property type="term" value="F:zinc ion binding"/>
    <property type="evidence" value="ECO:0007669"/>
    <property type="project" value="UniProtKB-KW"/>
</dbReference>
<dbReference type="EMBL" id="CAKMRJ010002845">
    <property type="protein sequence ID" value="CAH1429521.1"/>
    <property type="molecule type" value="Genomic_DNA"/>
</dbReference>
<feature type="domain" description="RPA-interacting protein C-terminal" evidence="8">
    <location>
        <begin position="178"/>
        <end position="259"/>
    </location>
</feature>
<dbReference type="GO" id="GO:0006606">
    <property type="term" value="P:protein import into nucleus"/>
    <property type="evidence" value="ECO:0007669"/>
    <property type="project" value="TreeGrafter"/>
</dbReference>
<keyword evidence="3" id="KW-0863">Zinc-finger</keyword>
<dbReference type="PANTHER" id="PTHR31742">
    <property type="entry name" value="RPA-INTERACTING PROTEIN RPAIN"/>
    <property type="match status" value="1"/>
</dbReference>
<keyword evidence="5" id="KW-0539">Nucleus</keyword>
<reference evidence="9 10" key="1">
    <citation type="submission" date="2022-01" db="EMBL/GenBank/DDBJ databases">
        <authorList>
            <person name="Xiong W."/>
            <person name="Schranz E."/>
        </authorList>
    </citation>
    <scope>NUCLEOTIDE SEQUENCE [LARGE SCALE GENOMIC DNA]</scope>
</reference>
<feature type="domain" description="RPA-interacting protein central" evidence="7">
    <location>
        <begin position="69"/>
        <end position="162"/>
    </location>
</feature>
<evidence type="ECO:0000256" key="3">
    <source>
        <dbReference type="ARBA" id="ARBA00022771"/>
    </source>
</evidence>
<evidence type="ECO:0000256" key="2">
    <source>
        <dbReference type="ARBA" id="ARBA00022723"/>
    </source>
</evidence>
<evidence type="ECO:0000259" key="7">
    <source>
        <dbReference type="Pfam" id="PF14767"/>
    </source>
</evidence>
<dbReference type="Pfam" id="PF14766">
    <property type="entry name" value="RPA_interact_N"/>
    <property type="match status" value="1"/>
</dbReference>
<dbReference type="AlphaFoldDB" id="A0AAU9MVM9"/>
<accession>A0AAU9MVM9</accession>
<dbReference type="Pfam" id="PF14767">
    <property type="entry name" value="RPA_interact_M"/>
    <property type="match status" value="1"/>
</dbReference>
<dbReference type="InterPro" id="IPR028158">
    <property type="entry name" value="RPA_interact_N_dom"/>
</dbReference>
<feature type="domain" description="RPA-interacting protein N-terminal" evidence="6">
    <location>
        <begin position="13"/>
        <end position="54"/>
    </location>
</feature>
<comment type="caution">
    <text evidence="9">The sequence shown here is derived from an EMBL/GenBank/DDBJ whole genome shotgun (WGS) entry which is preliminary data.</text>
</comment>
<gene>
    <name evidence="9" type="ORF">LVIROSA_LOCUS16377</name>
</gene>
<protein>
    <recommendedName>
        <fullName evidence="11">RPA-interacting protein</fullName>
    </recommendedName>
</protein>
<dbReference type="InterPro" id="IPR028156">
    <property type="entry name" value="RIP"/>
</dbReference>
<evidence type="ECO:0000259" key="6">
    <source>
        <dbReference type="Pfam" id="PF14766"/>
    </source>
</evidence>
<dbReference type="Proteomes" id="UP001157418">
    <property type="component" value="Unassembled WGS sequence"/>
</dbReference>
<organism evidence="9 10">
    <name type="scientific">Lactuca virosa</name>
    <dbReference type="NCBI Taxonomy" id="75947"/>
    <lineage>
        <taxon>Eukaryota</taxon>
        <taxon>Viridiplantae</taxon>
        <taxon>Streptophyta</taxon>
        <taxon>Embryophyta</taxon>
        <taxon>Tracheophyta</taxon>
        <taxon>Spermatophyta</taxon>
        <taxon>Magnoliopsida</taxon>
        <taxon>eudicotyledons</taxon>
        <taxon>Gunneridae</taxon>
        <taxon>Pentapetalae</taxon>
        <taxon>asterids</taxon>
        <taxon>campanulids</taxon>
        <taxon>Asterales</taxon>
        <taxon>Asteraceae</taxon>
        <taxon>Cichorioideae</taxon>
        <taxon>Cichorieae</taxon>
        <taxon>Lactucinae</taxon>
        <taxon>Lactuca</taxon>
    </lineage>
</organism>
<keyword evidence="4" id="KW-0862">Zinc</keyword>
<evidence type="ECO:0000256" key="4">
    <source>
        <dbReference type="ARBA" id="ARBA00022833"/>
    </source>
</evidence>
<evidence type="ECO:0008006" key="11">
    <source>
        <dbReference type="Google" id="ProtNLM"/>
    </source>
</evidence>
<keyword evidence="2" id="KW-0479">Metal-binding</keyword>
<evidence type="ECO:0000313" key="10">
    <source>
        <dbReference type="Proteomes" id="UP001157418"/>
    </source>
</evidence>
<dbReference type="InterPro" id="IPR028159">
    <property type="entry name" value="RPA_interact_C_dom"/>
</dbReference>
<evidence type="ECO:0000256" key="5">
    <source>
        <dbReference type="ARBA" id="ARBA00023242"/>
    </source>
</evidence>
<proteinExistence type="predicted"/>
<name>A0AAU9MVM9_9ASTR</name>
<keyword evidence="10" id="KW-1185">Reference proteome</keyword>
<sequence length="261" mass="30616">MVAGEEEQKAPTRSSIKSHIAFNNYPKWKDKLRENCYNRVRADRNRLLWKMRLPDSKDHSLRHEELIKSTFQDIVSDELRKIKETPMESCSGTINPEPETSDDILWEYDGLHAAYEGECEEILLEMQKIFYEDLESEQIGKEPDGYIKVWEEEEDEYLARAVFENMQLNDDKVQKAVWCPICKKGELQQSRHLIFCPLCELKLNGDNEVNLEFVRDRLGEAHGQHLDRGCRLKPKFSIRSKFGMTALYMECQGCNTFEIVI</sequence>
<dbReference type="PANTHER" id="PTHR31742:SF1">
    <property type="entry name" value="RPA-INTERACTING PROTEIN"/>
    <property type="match status" value="1"/>
</dbReference>